<evidence type="ECO:0000313" key="3">
    <source>
        <dbReference type="Proteomes" id="UP001314170"/>
    </source>
</evidence>
<feature type="region of interest" description="Disordered" evidence="1">
    <location>
        <begin position="121"/>
        <end position="210"/>
    </location>
</feature>
<feature type="region of interest" description="Disordered" evidence="1">
    <location>
        <begin position="224"/>
        <end position="254"/>
    </location>
</feature>
<name>A0AAV1QVC5_9ROSI</name>
<keyword evidence="3" id="KW-1185">Reference proteome</keyword>
<organism evidence="2 3">
    <name type="scientific">Dovyalis caffra</name>
    <dbReference type="NCBI Taxonomy" id="77055"/>
    <lineage>
        <taxon>Eukaryota</taxon>
        <taxon>Viridiplantae</taxon>
        <taxon>Streptophyta</taxon>
        <taxon>Embryophyta</taxon>
        <taxon>Tracheophyta</taxon>
        <taxon>Spermatophyta</taxon>
        <taxon>Magnoliopsida</taxon>
        <taxon>eudicotyledons</taxon>
        <taxon>Gunneridae</taxon>
        <taxon>Pentapetalae</taxon>
        <taxon>rosids</taxon>
        <taxon>fabids</taxon>
        <taxon>Malpighiales</taxon>
        <taxon>Salicaceae</taxon>
        <taxon>Flacourtieae</taxon>
        <taxon>Dovyalis</taxon>
    </lineage>
</organism>
<protein>
    <submittedName>
        <fullName evidence="2">Uncharacterized protein</fullName>
    </submittedName>
</protein>
<feature type="compositionally biased region" description="Basic and acidic residues" evidence="1">
    <location>
        <begin position="150"/>
        <end position="169"/>
    </location>
</feature>
<gene>
    <name evidence="2" type="ORF">DCAF_LOCUS2479</name>
</gene>
<evidence type="ECO:0000313" key="2">
    <source>
        <dbReference type="EMBL" id="CAK7324813.1"/>
    </source>
</evidence>
<feature type="compositionally biased region" description="Polar residues" evidence="1">
    <location>
        <begin position="224"/>
        <end position="237"/>
    </location>
</feature>
<feature type="compositionally biased region" description="Pro residues" evidence="1">
    <location>
        <begin position="183"/>
        <end position="200"/>
    </location>
</feature>
<dbReference type="AlphaFoldDB" id="A0AAV1QVC5"/>
<feature type="compositionally biased region" description="Polar residues" evidence="1">
    <location>
        <begin position="245"/>
        <end position="254"/>
    </location>
</feature>
<comment type="caution">
    <text evidence="2">The sequence shown here is derived from an EMBL/GenBank/DDBJ whole genome shotgun (WGS) entry which is preliminary data.</text>
</comment>
<accession>A0AAV1QVC5</accession>
<dbReference type="EMBL" id="CAWUPB010000778">
    <property type="protein sequence ID" value="CAK7324813.1"/>
    <property type="molecule type" value="Genomic_DNA"/>
</dbReference>
<evidence type="ECO:0000256" key="1">
    <source>
        <dbReference type="SAM" id="MobiDB-lite"/>
    </source>
</evidence>
<reference evidence="2 3" key="1">
    <citation type="submission" date="2024-01" db="EMBL/GenBank/DDBJ databases">
        <authorList>
            <person name="Waweru B."/>
        </authorList>
    </citation>
    <scope>NUCLEOTIDE SEQUENCE [LARGE SCALE GENOMIC DNA]</scope>
</reference>
<dbReference type="Proteomes" id="UP001314170">
    <property type="component" value="Unassembled WGS sequence"/>
</dbReference>
<proteinExistence type="predicted"/>
<sequence length="254" mass="28251">MVFDGQITRPDHVPYKKYQELLEETNSLKMQALYREKEVETLKGMLAQKEKDMVRLKDRLHRRDATISKLRAVVEFAWTEFDSATKSLQGFYTIEKHENDSTQKIDGTTSTVNEIGITNQDGNTAILGEPPPLLSTFKRPPTPTQPTEAKISKEVPKPLMKEAKQEDRLPASSPTIVFTSKGRPPPPPPPPPRPRPPIPPTEANIVGATPTPVRKFIISPPTQIEANITGATQTPVSRSFGDPSSHLQKNTSQT</sequence>